<feature type="region of interest" description="Disordered" evidence="13">
    <location>
        <begin position="1942"/>
        <end position="1963"/>
    </location>
</feature>
<evidence type="ECO:0000256" key="7">
    <source>
        <dbReference type="ARBA" id="ARBA00022989"/>
    </source>
</evidence>
<dbReference type="PROSITE" id="PS00022">
    <property type="entry name" value="EGF_1"/>
    <property type="match status" value="1"/>
</dbReference>
<dbReference type="GO" id="GO:0016918">
    <property type="term" value="F:retinal binding"/>
    <property type="evidence" value="ECO:0007669"/>
    <property type="project" value="UniProtKB-KW"/>
</dbReference>
<keyword evidence="18" id="KW-1185">Reference proteome</keyword>
<evidence type="ECO:0000256" key="3">
    <source>
        <dbReference type="ARBA" id="ARBA00022448"/>
    </source>
</evidence>
<dbReference type="GO" id="GO:0005886">
    <property type="term" value="C:plasma membrane"/>
    <property type="evidence" value="ECO:0007669"/>
    <property type="project" value="UniProtKB-SubCell"/>
</dbReference>
<feature type="transmembrane region" description="Helical" evidence="14">
    <location>
        <begin position="883"/>
        <end position="905"/>
    </location>
</feature>
<keyword evidence="10 12" id="KW-1015">Disulfide bond</keyword>
<feature type="compositionally biased region" description="Low complexity" evidence="13">
    <location>
        <begin position="1723"/>
        <end position="1736"/>
    </location>
</feature>
<feature type="compositionally biased region" description="Polar residues" evidence="13">
    <location>
        <begin position="1953"/>
        <end position="1963"/>
    </location>
</feature>
<dbReference type="CDD" id="cd00054">
    <property type="entry name" value="EGF_CA"/>
    <property type="match status" value="1"/>
</dbReference>
<dbReference type="InterPro" id="IPR016187">
    <property type="entry name" value="CTDL_fold"/>
</dbReference>
<dbReference type="GO" id="GO:0038023">
    <property type="term" value="F:signaling receptor activity"/>
    <property type="evidence" value="ECO:0007669"/>
    <property type="project" value="InterPro"/>
</dbReference>
<dbReference type="InterPro" id="IPR026612">
    <property type="entry name" value="STRA6-like"/>
</dbReference>
<evidence type="ECO:0000313" key="17">
    <source>
        <dbReference type="EMBL" id="CAF3522875.1"/>
    </source>
</evidence>
<evidence type="ECO:0000256" key="12">
    <source>
        <dbReference type="PROSITE-ProRule" id="PRU00076"/>
    </source>
</evidence>
<feature type="compositionally biased region" description="Basic and acidic residues" evidence="13">
    <location>
        <begin position="1205"/>
        <end position="1219"/>
    </location>
</feature>
<feature type="compositionally biased region" description="Polar residues" evidence="13">
    <location>
        <begin position="1453"/>
        <end position="1463"/>
    </location>
</feature>
<dbReference type="PANTHER" id="PTHR21444:SF16">
    <property type="entry name" value="RECEPTOR FOR RETINOL UPTAKE STRA6"/>
    <property type="match status" value="1"/>
</dbReference>
<dbReference type="InterPro" id="IPR016186">
    <property type="entry name" value="C-type_lectin-like/link_sf"/>
</dbReference>
<feature type="compositionally biased region" description="Low complexity" evidence="13">
    <location>
        <begin position="1228"/>
        <end position="1243"/>
    </location>
</feature>
<dbReference type="Proteomes" id="UP000681722">
    <property type="component" value="Unassembled WGS sequence"/>
</dbReference>
<dbReference type="EMBL" id="CAJNOQ010000034">
    <property type="protein sequence ID" value="CAF0744243.1"/>
    <property type="molecule type" value="Genomic_DNA"/>
</dbReference>
<keyword evidence="7 14" id="KW-1133">Transmembrane helix</keyword>
<feature type="compositionally biased region" description="Basic and acidic residues" evidence="13">
    <location>
        <begin position="1581"/>
        <end position="1602"/>
    </location>
</feature>
<feature type="compositionally biased region" description="Polar residues" evidence="13">
    <location>
        <begin position="1628"/>
        <end position="1639"/>
    </location>
</feature>
<feature type="transmembrane region" description="Helical" evidence="14">
    <location>
        <begin position="936"/>
        <end position="953"/>
    </location>
</feature>
<evidence type="ECO:0000313" key="18">
    <source>
        <dbReference type="Proteomes" id="UP000663829"/>
    </source>
</evidence>
<dbReference type="PROSITE" id="PS00010">
    <property type="entry name" value="ASX_HYDROXYL"/>
    <property type="match status" value="1"/>
</dbReference>
<keyword evidence="8" id="KW-0683">Retinol-binding</keyword>
<evidence type="ECO:0000259" key="15">
    <source>
        <dbReference type="PROSITE" id="PS50026"/>
    </source>
</evidence>
<evidence type="ECO:0000256" key="6">
    <source>
        <dbReference type="ARBA" id="ARBA00022893"/>
    </source>
</evidence>
<evidence type="ECO:0000256" key="13">
    <source>
        <dbReference type="SAM" id="MobiDB-lite"/>
    </source>
</evidence>
<feature type="compositionally biased region" description="Polar residues" evidence="13">
    <location>
        <begin position="2098"/>
        <end position="2110"/>
    </location>
</feature>
<feature type="region of interest" description="Disordered" evidence="13">
    <location>
        <begin position="1186"/>
        <end position="1305"/>
    </location>
</feature>
<accession>A0A813NSE4</accession>
<sequence>MGSCVSMSSKLYEMRVRDNSDGINEQAIILLSRFMLKADAINTTADRSLTASNTSPVTTSTTSTATISKFNSTSRSATIKPIYPDTFTTGAIAGIAIGIVAFVFCISIKNTKCAFSLQDLNLNDITSLWDKFPSIITKVKEAVSRFRCPKGWRRLGGSCYYRSNLTSTPDEVNYTCNSLYSTHSTLMKIRTTMELFYAAHILTKYNLSALLVGISPQLIKENKIADLLMRDEGKWNSTKKKFQEAINQYNRFKKRVLDELRDAGLRIQRRTKKIKQSYEQREADLNQLSYDEQHDNIQYIEHDYQDQQQTNSDGMLVTMTSHISPSTEVEDEYEDDDLASNEEFEKLDEIKDICDQLIWSGNKNDSSSYVLTTYLISDKIVCSLSDNDAKVSYNHVCEYVLDFCFANVVCGQHGHCVNTLAGFKCSCSFLYGGLLCERISKQGKQIIIGFIIIIVMYVLTLKPVCSFLGYIAKHSLKKMKPATHKQKENSELDQTHNNNDDEWNNRLLEQSSQNVMNNAHQLQYYSLLQKPPPLLNPINRDLVRLSLVAGLLLFFLLLLLVITTVVHFTSFQFGIIDEKRIENIVNDTVRLVTRCEKISDYRIGNLFMFPISLALILLFSWFIKSDKKCLKHCDGRPGIIPPIEPFRTANRFTTATVFGILAFEVLKIFEEVLFSTTEPSKQGVLFELLERIAVVLLVGMRYYPVLASLQLRNIFCRFMSWLYILPDLTFTIYREGSCMGFLPLSKRFSAIEESKLRLEWGSWFIIYGLVKNTPHFVCLSYIASELTVRLWYDSCYKQLKSKKSIWISPIIEYDEYNFSKYYVMKLFRRTVSMNKNINSVNNTVNTSDEEQELCSSKKKSRIKKIFNKIYVWDNDFRFTTMTLCTYTVAIVFLYYLTCTLVFLYLSRTFGHTTFLRSYLEQLLDYEFTNWSFKLEIILSAICTGIVYLGQLFIGMQNYKKHKKELFQGIPSIDIPLPKGMKNNSVASKSVHYSGFLVGYMAWGYIICFHVLFFVLGMLRLIRARIRHIELLMTIIVPILVVYLMKLVMVSSVGKFIFIQDLGEKLNLKNRKTYAIFVYFNFFADCFLGIASCIIRLIKSICLNILYMARLDCSFLGRPLEKFDIGFSSYVSYLYMEVTHTHPVMLAFCYSLYDDIINKRNRKEYDNECCIGPSGNDNDVESQITKKGIEHERNNRTRKNNSNGSIDDKNVDKGIRKSSESDSTTNLIQEQKQTQKQVTTSQNQTDDDDDNDDEGLSIKDKESTLCETIELLPKMKPNLRNEHADEEKQTNNKRLSVFKPTTKSESINTKKVKGEIDFDDGRITQNSYSTPEQMFIKNAKLPCLLDTAESNQIDVCKIRKRPDKPKLKQNEDDEEDIDGGRVLKRCDTVEKLLSKKRLQLGLKQQSDEKQDESEEDDDGAIQVVLKTKDPRKKSEKPKKQTVEYIEDEDGNIRRAQQSHDTTSKIVLIKKPISLKTRSAPENDQDEEVEVSRSRGESLNKKPNGNKVRKTERDDNLLEGGEGRLVKPKKSYDEVIKLVPLTKPKLFDNLHSKAKERDIEGCDNGSISESQTRSSKNSLKSSSNEKNDKTRICDTTKPSYDENRNSNNNIIITTATVDEKTKYDSRKQDQSSTYNQVPSHNNILRTISYSQAQKSPPPPLPSRQPLIKNKNNQYNHQLLSLSPDHSDNDSSVSSDRAISEPNSWSVINHSYSMISSLKSSLNTSTREKQLQIQQQSVKQDNDENTEADISSDNNDDEDQEDIHSSTKRSVSEAPPGISTASPIPSEHPSRPQKNENKKDKILKKKRARFRWYLAYTIINNYRLFDLRKQLAGRLVTFILQRNNLQMESQQQIQPGADTQPEEYRQPTQPQPVFSPVPQSPAERYIMMKASQLFNSNAETPLHSPSFPPPRSDRSQVTIDHSQEFLPGVIQSPSVRTVTSTTRKFPAADEEVRPSTFRQKSQPSPSTAPIIFSKSIPFLGITNSSLSNEPTALSTTSTGQSITFLTVISHQQYMQSWRQQKIEKLRKKHPNCFVYGEQQPLTSNLTPSAILTPFSLDSNQKSASINTASIKKPTPSPFYGYNDNNSIKNIPRPESLRTRTAPISNDTNSNQFKVVSETKGDDHSHVHKHNKHSKNTIEQPHPIPPPRMDLIREELDRPYNSEQSSNPP</sequence>
<feature type="region of interest" description="Disordered" evidence="13">
    <location>
        <begin position="1556"/>
        <end position="1639"/>
    </location>
</feature>
<feature type="compositionally biased region" description="Basic and acidic residues" evidence="13">
    <location>
        <begin position="2146"/>
        <end position="2156"/>
    </location>
</feature>
<evidence type="ECO:0000256" key="10">
    <source>
        <dbReference type="ARBA" id="ARBA00023157"/>
    </source>
</evidence>
<evidence type="ECO:0000256" key="11">
    <source>
        <dbReference type="ARBA" id="ARBA00023170"/>
    </source>
</evidence>
<feature type="region of interest" description="Disordered" evidence="13">
    <location>
        <begin position="1844"/>
        <end position="1874"/>
    </location>
</feature>
<feature type="region of interest" description="Disordered" evidence="13">
    <location>
        <begin position="1676"/>
        <end position="1696"/>
    </location>
</feature>
<feature type="compositionally biased region" description="Acidic residues" evidence="13">
    <location>
        <begin position="1244"/>
        <end position="1254"/>
    </location>
</feature>
<feature type="compositionally biased region" description="Basic residues" evidence="13">
    <location>
        <begin position="2122"/>
        <end position="2131"/>
    </location>
</feature>
<feature type="region of interest" description="Disordered" evidence="13">
    <location>
        <begin position="1400"/>
        <end position="1521"/>
    </location>
</feature>
<organism evidence="16 18">
    <name type="scientific">Didymodactylos carnosus</name>
    <dbReference type="NCBI Taxonomy" id="1234261"/>
    <lineage>
        <taxon>Eukaryota</taxon>
        <taxon>Metazoa</taxon>
        <taxon>Spiralia</taxon>
        <taxon>Gnathifera</taxon>
        <taxon>Rotifera</taxon>
        <taxon>Eurotatoria</taxon>
        <taxon>Bdelloidea</taxon>
        <taxon>Philodinida</taxon>
        <taxon>Philodinidae</taxon>
        <taxon>Didymodactylos</taxon>
    </lineage>
</organism>
<feature type="compositionally biased region" description="Basic and acidic residues" evidence="13">
    <location>
        <begin position="1615"/>
        <end position="1627"/>
    </location>
</feature>
<dbReference type="PROSITE" id="PS50026">
    <property type="entry name" value="EGF_3"/>
    <property type="match status" value="1"/>
</dbReference>
<feature type="transmembrane region" description="Helical" evidence="14">
    <location>
        <begin position="1030"/>
        <end position="1052"/>
    </location>
</feature>
<gene>
    <name evidence="16" type="ORF">GPM918_LOCUS447</name>
    <name evidence="17" type="ORF">SRO942_LOCUS448</name>
</gene>
<feature type="transmembrane region" description="Helical" evidence="14">
    <location>
        <begin position="82"/>
        <end position="104"/>
    </location>
</feature>
<feature type="compositionally biased region" description="Basic and acidic residues" evidence="13">
    <location>
        <begin position="1785"/>
        <end position="1797"/>
    </location>
</feature>
<feature type="compositionally biased region" description="Basic and acidic residues" evidence="13">
    <location>
        <begin position="1507"/>
        <end position="1521"/>
    </location>
</feature>
<keyword evidence="3" id="KW-0813">Transport</keyword>
<keyword evidence="4" id="KW-1003">Cell membrane</keyword>
<evidence type="ECO:0000256" key="9">
    <source>
        <dbReference type="ARBA" id="ARBA00023136"/>
    </source>
</evidence>
<keyword evidence="11" id="KW-0675">Receptor</keyword>
<feature type="transmembrane region" description="Helical" evidence="14">
    <location>
        <begin position="996"/>
        <end position="1018"/>
    </location>
</feature>
<dbReference type="GO" id="GO:0034632">
    <property type="term" value="F:retinol transmembrane transporter activity"/>
    <property type="evidence" value="ECO:0007669"/>
    <property type="project" value="InterPro"/>
</dbReference>
<comment type="caution">
    <text evidence="12">Lacks conserved residue(s) required for the propagation of feature annotation.</text>
</comment>
<dbReference type="EMBL" id="CAJOBC010000034">
    <property type="protein sequence ID" value="CAF3522875.1"/>
    <property type="molecule type" value="Genomic_DNA"/>
</dbReference>
<evidence type="ECO:0000256" key="14">
    <source>
        <dbReference type="SAM" id="Phobius"/>
    </source>
</evidence>
<evidence type="ECO:0000313" key="16">
    <source>
        <dbReference type="EMBL" id="CAF0744243.1"/>
    </source>
</evidence>
<feature type="region of interest" description="Disordered" evidence="13">
    <location>
        <begin position="1723"/>
        <end position="1799"/>
    </location>
</feature>
<dbReference type="GO" id="GO:0019841">
    <property type="term" value="F:retinol binding"/>
    <property type="evidence" value="ECO:0007669"/>
    <property type="project" value="UniProtKB-KW"/>
</dbReference>
<dbReference type="Proteomes" id="UP000663829">
    <property type="component" value="Unassembled WGS sequence"/>
</dbReference>
<keyword evidence="12" id="KW-0245">EGF-like domain</keyword>
<feature type="disulfide bond" evidence="12">
    <location>
        <begin position="427"/>
        <end position="436"/>
    </location>
</feature>
<feature type="domain" description="EGF-like" evidence="15">
    <location>
        <begin position="400"/>
        <end position="437"/>
    </location>
</feature>
<dbReference type="Gene3D" id="3.10.100.10">
    <property type="entry name" value="Mannose-Binding Protein A, subunit A"/>
    <property type="match status" value="1"/>
</dbReference>
<feature type="transmembrane region" description="Helical" evidence="14">
    <location>
        <begin position="545"/>
        <end position="568"/>
    </location>
</feature>
<proteinExistence type="predicted"/>
<feature type="transmembrane region" description="Helical" evidence="14">
    <location>
        <begin position="606"/>
        <end position="623"/>
    </location>
</feature>
<evidence type="ECO:0000256" key="5">
    <source>
        <dbReference type="ARBA" id="ARBA00022692"/>
    </source>
</evidence>
<protein>
    <recommendedName>
        <fullName evidence="2">Receptor for retinol uptake STRA6</fullName>
    </recommendedName>
</protein>
<evidence type="ECO:0000256" key="1">
    <source>
        <dbReference type="ARBA" id="ARBA00004651"/>
    </source>
</evidence>
<dbReference type="InterPro" id="IPR000152">
    <property type="entry name" value="EGF-type_Asp/Asn_hydroxyl_site"/>
</dbReference>
<comment type="caution">
    <text evidence="16">The sequence shown here is derived from an EMBL/GenBank/DDBJ whole genome shotgun (WGS) entry which is preliminary data.</text>
</comment>
<dbReference type="GO" id="GO:0071939">
    <property type="term" value="P:vitamin A import into cell"/>
    <property type="evidence" value="ECO:0007669"/>
    <property type="project" value="TreeGrafter"/>
</dbReference>
<comment type="subcellular location">
    <subcellularLocation>
        <location evidence="1">Cell membrane</location>
        <topology evidence="1">Multi-pass membrane protein</topology>
    </subcellularLocation>
</comment>
<dbReference type="InterPro" id="IPR000742">
    <property type="entry name" value="EGF"/>
</dbReference>
<name>A0A813NSE4_9BILA</name>
<feature type="compositionally biased region" description="Acidic residues" evidence="13">
    <location>
        <begin position="1408"/>
        <end position="1418"/>
    </location>
</feature>
<keyword evidence="6" id="KW-0845">Vitamin A</keyword>
<dbReference type="OrthoDB" id="2376984at2759"/>
<evidence type="ECO:0000256" key="8">
    <source>
        <dbReference type="ARBA" id="ARBA00023072"/>
    </source>
</evidence>
<keyword evidence="9 14" id="KW-0472">Membrane</keyword>
<feature type="region of interest" description="Disordered" evidence="13">
    <location>
        <begin position="2063"/>
        <end position="2165"/>
    </location>
</feature>
<feature type="compositionally biased region" description="Basic and acidic residues" evidence="13">
    <location>
        <begin position="1488"/>
        <end position="1498"/>
    </location>
</feature>
<keyword evidence="5 14" id="KW-0812">Transmembrane</keyword>
<evidence type="ECO:0000256" key="2">
    <source>
        <dbReference type="ARBA" id="ARBA00014411"/>
    </source>
</evidence>
<evidence type="ECO:0000256" key="4">
    <source>
        <dbReference type="ARBA" id="ARBA00022475"/>
    </source>
</evidence>
<dbReference type="PANTHER" id="PTHR21444">
    <property type="entry name" value="COILED-COIL DOMAIN-CONTAINING PROTEIN 180"/>
    <property type="match status" value="1"/>
</dbReference>
<feature type="transmembrane region" description="Helical" evidence="14">
    <location>
        <begin position="1073"/>
        <end position="1097"/>
    </location>
</feature>
<dbReference type="SUPFAM" id="SSF56436">
    <property type="entry name" value="C-type lectin-like"/>
    <property type="match status" value="1"/>
</dbReference>
<feature type="transmembrane region" description="Helical" evidence="14">
    <location>
        <begin position="446"/>
        <end position="471"/>
    </location>
</feature>
<dbReference type="Pfam" id="PF14752">
    <property type="entry name" value="RBP_receptor"/>
    <property type="match status" value="1"/>
</dbReference>
<feature type="compositionally biased region" description="Basic and acidic residues" evidence="13">
    <location>
        <begin position="1278"/>
        <end position="1289"/>
    </location>
</feature>
<reference evidence="16" key="1">
    <citation type="submission" date="2021-02" db="EMBL/GenBank/DDBJ databases">
        <authorList>
            <person name="Nowell W R."/>
        </authorList>
    </citation>
    <scope>NUCLEOTIDE SEQUENCE</scope>
</reference>